<keyword evidence="10" id="KW-1185">Reference proteome</keyword>
<organism evidence="9 10">
    <name type="scientific">Anaerosporomusa subterranea</name>
    <dbReference type="NCBI Taxonomy" id="1794912"/>
    <lineage>
        <taxon>Bacteria</taxon>
        <taxon>Bacillati</taxon>
        <taxon>Bacillota</taxon>
        <taxon>Negativicutes</taxon>
        <taxon>Acetonemataceae</taxon>
        <taxon>Anaerosporomusa</taxon>
    </lineage>
</organism>
<dbReference type="GO" id="GO:0016491">
    <property type="term" value="F:oxidoreductase activity"/>
    <property type="evidence" value="ECO:0007669"/>
    <property type="project" value="UniProtKB-KW"/>
</dbReference>
<evidence type="ECO:0000256" key="2">
    <source>
        <dbReference type="ARBA" id="ARBA00010312"/>
    </source>
</evidence>
<dbReference type="Pfam" id="PF00384">
    <property type="entry name" value="Molybdopterin"/>
    <property type="match status" value="1"/>
</dbReference>
<dbReference type="SMART" id="SM00926">
    <property type="entry name" value="Molybdop_Fe4S4"/>
    <property type="match status" value="1"/>
</dbReference>
<dbReference type="CDD" id="cd02786">
    <property type="entry name" value="MopB_CT_3"/>
    <property type="match status" value="1"/>
</dbReference>
<keyword evidence="5" id="KW-0560">Oxidoreductase</keyword>
<dbReference type="InterPro" id="IPR006963">
    <property type="entry name" value="Mopterin_OxRdtase_4Fe-4S_dom"/>
</dbReference>
<evidence type="ECO:0000256" key="3">
    <source>
        <dbReference type="ARBA" id="ARBA00022505"/>
    </source>
</evidence>
<dbReference type="STRING" id="1794912.AXX12_00340"/>
<accession>A0A154BVR9</accession>
<name>A0A154BVR9_ANASB</name>
<evidence type="ECO:0000313" key="9">
    <source>
        <dbReference type="EMBL" id="KYZ78029.1"/>
    </source>
</evidence>
<dbReference type="InterPro" id="IPR050612">
    <property type="entry name" value="Prok_Mopterin_Oxidored"/>
</dbReference>
<dbReference type="Pfam" id="PF04879">
    <property type="entry name" value="Molybdop_Fe4S4"/>
    <property type="match status" value="1"/>
</dbReference>
<dbReference type="Gene3D" id="2.20.25.90">
    <property type="entry name" value="ADC-like domains"/>
    <property type="match status" value="1"/>
</dbReference>
<keyword evidence="6" id="KW-0408">Iron</keyword>
<dbReference type="EMBL" id="LSGP01000001">
    <property type="protein sequence ID" value="KYZ78029.1"/>
    <property type="molecule type" value="Genomic_DNA"/>
</dbReference>
<dbReference type="OrthoDB" id="219031at2"/>
<dbReference type="Proteomes" id="UP000076268">
    <property type="component" value="Unassembled WGS sequence"/>
</dbReference>
<dbReference type="GO" id="GO:0043546">
    <property type="term" value="F:molybdopterin cofactor binding"/>
    <property type="evidence" value="ECO:0007669"/>
    <property type="project" value="InterPro"/>
</dbReference>
<dbReference type="GO" id="GO:0051536">
    <property type="term" value="F:iron-sulfur cluster binding"/>
    <property type="evidence" value="ECO:0007669"/>
    <property type="project" value="UniProtKB-KW"/>
</dbReference>
<dbReference type="SUPFAM" id="SSF53706">
    <property type="entry name" value="Formate dehydrogenase/DMSO reductase, domains 1-3"/>
    <property type="match status" value="1"/>
</dbReference>
<feature type="domain" description="4Fe-4S Mo/W bis-MGD-type" evidence="8">
    <location>
        <begin position="18"/>
        <end position="75"/>
    </location>
</feature>
<evidence type="ECO:0000313" key="10">
    <source>
        <dbReference type="Proteomes" id="UP000076268"/>
    </source>
</evidence>
<keyword evidence="7" id="KW-0411">Iron-sulfur</keyword>
<dbReference type="InterPro" id="IPR037920">
    <property type="entry name" value="YoaE_C"/>
</dbReference>
<dbReference type="CDD" id="cd02766">
    <property type="entry name" value="MopB_3"/>
    <property type="match status" value="1"/>
</dbReference>
<dbReference type="InterPro" id="IPR006657">
    <property type="entry name" value="MoPterin_dinucl-bd_dom"/>
</dbReference>
<evidence type="ECO:0000256" key="7">
    <source>
        <dbReference type="ARBA" id="ARBA00023014"/>
    </source>
</evidence>
<comment type="similarity">
    <text evidence="2">Belongs to the prokaryotic molybdopterin-containing oxidoreductase family.</text>
</comment>
<evidence type="ECO:0000256" key="6">
    <source>
        <dbReference type="ARBA" id="ARBA00023004"/>
    </source>
</evidence>
<dbReference type="PROSITE" id="PS51669">
    <property type="entry name" value="4FE4S_MOW_BIS_MGD"/>
    <property type="match status" value="1"/>
</dbReference>
<dbReference type="InterPro" id="IPR006656">
    <property type="entry name" value="Mopterin_OxRdtase"/>
</dbReference>
<dbReference type="InterPro" id="IPR009010">
    <property type="entry name" value="Asp_de-COase-like_dom_sf"/>
</dbReference>
<dbReference type="Pfam" id="PF01568">
    <property type="entry name" value="Molydop_binding"/>
    <property type="match status" value="1"/>
</dbReference>
<dbReference type="SUPFAM" id="SSF50692">
    <property type="entry name" value="ADC-like"/>
    <property type="match status" value="1"/>
</dbReference>
<evidence type="ECO:0000259" key="8">
    <source>
        <dbReference type="PROSITE" id="PS51669"/>
    </source>
</evidence>
<keyword evidence="3" id="KW-0500">Molybdenum</keyword>
<evidence type="ECO:0000256" key="5">
    <source>
        <dbReference type="ARBA" id="ARBA00023002"/>
    </source>
</evidence>
<protein>
    <submittedName>
        <fullName evidence="9">Formate dehydrogenase</fullName>
    </submittedName>
</protein>
<dbReference type="PANTHER" id="PTHR43742:SF6">
    <property type="entry name" value="OXIDOREDUCTASE YYAE-RELATED"/>
    <property type="match status" value="1"/>
</dbReference>
<reference evidence="9 10" key="1">
    <citation type="submission" date="2016-02" db="EMBL/GenBank/DDBJ databases">
        <title>Anaerosporomusa subterraneum gen. nov., sp. nov., a spore-forming obligate anaerobe isolated from saprolite.</title>
        <authorList>
            <person name="Choi J.K."/>
            <person name="Shah M."/>
            <person name="Yee N."/>
        </authorList>
    </citation>
    <scope>NUCLEOTIDE SEQUENCE [LARGE SCALE GENOMIC DNA]</scope>
    <source>
        <strain evidence="9 10">RU4</strain>
    </source>
</reference>
<dbReference type="Gene3D" id="3.40.228.10">
    <property type="entry name" value="Dimethylsulfoxide Reductase, domain 2"/>
    <property type="match status" value="1"/>
</dbReference>
<comment type="caution">
    <text evidence="9">The sequence shown here is derived from an EMBL/GenBank/DDBJ whole genome shotgun (WGS) entry which is preliminary data.</text>
</comment>
<dbReference type="AlphaFoldDB" id="A0A154BVR9"/>
<comment type="cofactor">
    <cofactor evidence="1">
        <name>Mo-bis(molybdopterin guanine dinucleotide)</name>
        <dbReference type="ChEBI" id="CHEBI:60539"/>
    </cofactor>
</comment>
<dbReference type="PROSITE" id="PS00490">
    <property type="entry name" value="MOLYBDOPTERIN_PROK_2"/>
    <property type="match status" value="1"/>
</dbReference>
<evidence type="ECO:0000256" key="1">
    <source>
        <dbReference type="ARBA" id="ARBA00001942"/>
    </source>
</evidence>
<dbReference type="GO" id="GO:0046872">
    <property type="term" value="F:metal ion binding"/>
    <property type="evidence" value="ECO:0007669"/>
    <property type="project" value="UniProtKB-KW"/>
</dbReference>
<sequence length="682" mass="74660">MARNLQPERLFRRGGSLVEKRRSVCPYDCPDACGLVVEVEDGKAVKVAGDKEHPFTRGVLCPKMANYEQTVHSPDRLTTPLQRVGPKGSGQFRPISWATAIRIIADKWQTIIREDGAEAILPCSYAGTMGLVQRNAGHAFFYKMGAARLDRTICSPAKGYAWEAIMGKTLSVHPDEVMDSDLVILWSSNTMATNIHFLHGVREAKQRGAQVWMIDTYENATAQIADKVFLVKPGSDGALALGMMHILVRDGLTDETFIAEHVRGYEELKQNILPDYTPEAVSALTGLDTAAIVTLAHAYAKAKAPFICLGSGLSRYGNGSMATRTIIALPALIGAWAKQGGGLLNSISTGSAVPMAAVTREDLLEKPTRIINMNQLGDALNQIEKPLKGIYVYHYNPAAVNPDQNQVIKGLEREDLFTVVHERFMTDTAKYADIVLPCTSSLEHGDLYRSYGQYVVQRAYAAIPPIGESKSNKEVFALLAEAMGYDEPVLHLTADEHVDLLIKTGTPWLNQINKKKLNAGEPVELPVPDNHKLTFKTPSGKIELLNPREAEPLPRYFAPYGDAEPFWLMTAPSLYGLNSSFSERAELIKRRGDMPLLMNPADAAAKGLVDGQKVVVFNGRGEVVFTLQVTPKTPSGVVVAEGVWKLNQGFNGRTVNALTAQRLTDRAGGSTFYDTKVDIRPA</sequence>
<proteinExistence type="inferred from homology"/>
<dbReference type="Gene3D" id="2.40.40.20">
    <property type="match status" value="1"/>
</dbReference>
<gene>
    <name evidence="9" type="ORF">AXX12_00340</name>
</gene>
<dbReference type="RefSeq" id="WP_066236638.1">
    <property type="nucleotide sequence ID" value="NZ_LSGP01000001.1"/>
</dbReference>
<keyword evidence="4" id="KW-0479">Metal-binding</keyword>
<dbReference type="Gene3D" id="3.30.2070.10">
    <property type="entry name" value="Formate dehydrogenase/DMSO reductase"/>
    <property type="match status" value="1"/>
</dbReference>
<evidence type="ECO:0000256" key="4">
    <source>
        <dbReference type="ARBA" id="ARBA00022723"/>
    </source>
</evidence>
<dbReference type="InterPro" id="IPR006655">
    <property type="entry name" value="Mopterin_OxRdtase_prok_CS"/>
</dbReference>
<dbReference type="Gene3D" id="3.40.50.740">
    <property type="match status" value="1"/>
</dbReference>
<dbReference type="PANTHER" id="PTHR43742">
    <property type="entry name" value="TRIMETHYLAMINE-N-OXIDE REDUCTASE"/>
    <property type="match status" value="1"/>
</dbReference>